<name>M0QNU6_9ACTN</name>
<dbReference type="PANTHER" id="PTHR30543">
    <property type="entry name" value="CHROMATE REDUCTASE"/>
    <property type="match status" value="1"/>
</dbReference>
<dbReference type="Pfam" id="PF03358">
    <property type="entry name" value="FMN_red"/>
    <property type="match status" value="1"/>
</dbReference>
<dbReference type="InterPro" id="IPR050712">
    <property type="entry name" value="NAD(P)H-dep_reductase"/>
</dbReference>
<dbReference type="GO" id="GO:0016491">
    <property type="term" value="F:oxidoreductase activity"/>
    <property type="evidence" value="ECO:0007669"/>
    <property type="project" value="InterPro"/>
</dbReference>
<protein>
    <submittedName>
        <fullName evidence="2">Putative oxidoreductase</fullName>
    </submittedName>
</protein>
<dbReference type="eggNOG" id="COG0431">
    <property type="taxonomic scope" value="Bacteria"/>
</dbReference>
<dbReference type="InterPro" id="IPR005025">
    <property type="entry name" value="FMN_Rdtase-like_dom"/>
</dbReference>
<dbReference type="PANTHER" id="PTHR30543:SF21">
    <property type="entry name" value="NAD(P)H-DEPENDENT FMN REDUCTASE LOT6"/>
    <property type="match status" value="1"/>
</dbReference>
<dbReference type="Gene3D" id="3.40.50.360">
    <property type="match status" value="1"/>
</dbReference>
<dbReference type="AlphaFoldDB" id="M0QNU6"/>
<proteinExistence type="predicted"/>
<keyword evidence="3" id="KW-1185">Reference proteome</keyword>
<dbReference type="SUPFAM" id="SSF52218">
    <property type="entry name" value="Flavoproteins"/>
    <property type="match status" value="1"/>
</dbReference>
<dbReference type="GO" id="GO:0005829">
    <property type="term" value="C:cytosol"/>
    <property type="evidence" value="ECO:0007669"/>
    <property type="project" value="TreeGrafter"/>
</dbReference>
<gene>
    <name evidence="2" type="ORF">GS4_33_00630</name>
</gene>
<evidence type="ECO:0000313" key="3">
    <source>
        <dbReference type="Proteomes" id="UP000011666"/>
    </source>
</evidence>
<dbReference type="STRING" id="1223545.GS4_33_00630"/>
<accession>M0QNU6</accession>
<organism evidence="2 3">
    <name type="scientific">Gordonia soli NBRC 108243</name>
    <dbReference type="NCBI Taxonomy" id="1223545"/>
    <lineage>
        <taxon>Bacteria</taxon>
        <taxon>Bacillati</taxon>
        <taxon>Actinomycetota</taxon>
        <taxon>Actinomycetes</taxon>
        <taxon>Mycobacteriales</taxon>
        <taxon>Gordoniaceae</taxon>
        <taxon>Gordonia</taxon>
    </lineage>
</organism>
<dbReference type="Proteomes" id="UP000011666">
    <property type="component" value="Unassembled WGS sequence"/>
</dbReference>
<dbReference type="InterPro" id="IPR029039">
    <property type="entry name" value="Flavoprotein-like_sf"/>
</dbReference>
<dbReference type="RefSeq" id="WP_007624125.1">
    <property type="nucleotide sequence ID" value="NZ_BANX01000033.1"/>
</dbReference>
<dbReference type="EMBL" id="BANX01000033">
    <property type="protein sequence ID" value="GAC70248.1"/>
    <property type="molecule type" value="Genomic_DNA"/>
</dbReference>
<sequence length="199" mass="21387">MTDTSTPTLLIVIASVREGRFGAEFGSWVADRARRHNGFHVEVVDLADIELPLALPASSPKIAGSDYPRPAGMAPLTRALERADAILLVTPEYNHSYPASLKAAIDWHFTQWAARPVAFASYGGAAGGRHAALHLENVLVELHAVPLRDSVALVNYFTAWSDGAPTDPGTEVAITATLDRLAWWAPALRNAREAAPYPG</sequence>
<comment type="caution">
    <text evidence="2">The sequence shown here is derived from an EMBL/GenBank/DDBJ whole genome shotgun (WGS) entry which is preliminary data.</text>
</comment>
<evidence type="ECO:0000313" key="2">
    <source>
        <dbReference type="EMBL" id="GAC70248.1"/>
    </source>
</evidence>
<dbReference type="OrthoDB" id="9812295at2"/>
<evidence type="ECO:0000259" key="1">
    <source>
        <dbReference type="Pfam" id="PF03358"/>
    </source>
</evidence>
<feature type="domain" description="NADPH-dependent FMN reductase-like" evidence="1">
    <location>
        <begin position="8"/>
        <end position="155"/>
    </location>
</feature>
<reference evidence="2 3" key="1">
    <citation type="submission" date="2013-01" db="EMBL/GenBank/DDBJ databases">
        <title>Whole genome shotgun sequence of Gordonia soli NBRC 108243.</title>
        <authorList>
            <person name="Isaki-Nakamura S."/>
            <person name="Hosoyama A."/>
            <person name="Tsuchikane K."/>
            <person name="Ando Y."/>
            <person name="Baba S."/>
            <person name="Ohji S."/>
            <person name="Hamada M."/>
            <person name="Tamura T."/>
            <person name="Yamazoe A."/>
            <person name="Yamazaki S."/>
            <person name="Fujita N."/>
        </authorList>
    </citation>
    <scope>NUCLEOTIDE SEQUENCE [LARGE SCALE GENOMIC DNA]</scope>
    <source>
        <strain evidence="2 3">NBRC 108243</strain>
    </source>
</reference>
<dbReference type="GO" id="GO:0010181">
    <property type="term" value="F:FMN binding"/>
    <property type="evidence" value="ECO:0007669"/>
    <property type="project" value="TreeGrafter"/>
</dbReference>